<accession>W9ZD61</accession>
<feature type="region of interest" description="Disordered" evidence="2">
    <location>
        <begin position="1"/>
        <end position="56"/>
    </location>
</feature>
<sequence>MQQSEQPKKYQLSPKASSLLVPDNITRDVGGEKAIPTPWAPRSDKTDKHLGSDGLKKRLNNHGLVRRRSTGRIETGPMTTVQEMAMDSPTIPGCLLLHERSSVPSDLSRKHQLTHTFNFVPGNNEDREPQSACNKVPQLHDTAFSSDQCNFLRHVTYPCLKSSNGISDCVPQAMGWALYSPNVATEESSAFRGHQKGNSGSSGIVSKGRPRKWPDLRTRNYPILQWTEPKKAKILEPEAFEQLPSGWTQVNALGQFKHSELSLLQKQAIDQVGQFEVLKAADVKILSEELHHLDERTEYLRRVYGAFRHSRRNLHTRIYQYLSSPHSAKFSHKSIAAQKEALAELDDSIDDWMNKLAQVENRRSRVHQKLLEHTAAVACLTIGRSSTTPESKTKATALGAGNTSTASRIPLHEAFTSAHTASSSTSSQRAVVRVLSTIVE</sequence>
<keyword evidence="1" id="KW-0175">Coiled coil</keyword>
<dbReference type="AlphaFoldDB" id="W9ZD61"/>
<evidence type="ECO:0000256" key="1">
    <source>
        <dbReference type="SAM" id="Coils"/>
    </source>
</evidence>
<dbReference type="Proteomes" id="UP000030703">
    <property type="component" value="Unassembled WGS sequence"/>
</dbReference>
<reference evidence="4" key="2">
    <citation type="submission" date="2012-05" db="EMBL/GenBank/DDBJ databases">
        <title>Annotation of the Genome Sequence of Fusarium oxysporum f. sp. melonis 26406.</title>
        <authorList>
            <consortium name="The Broad Institute Genomics Platform"/>
            <person name="Ma L.-J."/>
            <person name="Corby-Kistler H."/>
            <person name="Broz K."/>
            <person name="Gale L.R."/>
            <person name="Jonkers W."/>
            <person name="O'Donnell K."/>
            <person name="Ploetz R."/>
            <person name="Steinberg C."/>
            <person name="Schwartz D.C."/>
            <person name="VanEtten H."/>
            <person name="Zhou S."/>
            <person name="Young S.K."/>
            <person name="Zeng Q."/>
            <person name="Gargeya S."/>
            <person name="Fitzgerald M."/>
            <person name="Abouelleil A."/>
            <person name="Alvarado L."/>
            <person name="Chapman S.B."/>
            <person name="Gainer-Dewar J."/>
            <person name="Goldberg J."/>
            <person name="Griggs A."/>
            <person name="Gujja S."/>
            <person name="Hansen M."/>
            <person name="Howarth C."/>
            <person name="Imamovic A."/>
            <person name="Ireland A."/>
            <person name="Larimer J."/>
            <person name="McCowan C."/>
            <person name="Murphy C."/>
            <person name="Pearson M."/>
            <person name="Poon T.W."/>
            <person name="Priest M."/>
            <person name="Roberts A."/>
            <person name="Saif S."/>
            <person name="Shea T."/>
            <person name="Sykes S."/>
            <person name="Wortman J."/>
            <person name="Nusbaum C."/>
            <person name="Birren B."/>
        </authorList>
    </citation>
    <scope>NUCLEOTIDE SEQUENCE</scope>
    <source>
        <strain evidence="4">26406</strain>
    </source>
</reference>
<evidence type="ECO:0000256" key="2">
    <source>
        <dbReference type="SAM" id="MobiDB-lite"/>
    </source>
</evidence>
<feature type="region of interest" description="Disordered" evidence="2">
    <location>
        <begin position="189"/>
        <end position="211"/>
    </location>
</feature>
<feature type="coiled-coil region" evidence="1">
    <location>
        <begin position="335"/>
        <end position="369"/>
    </location>
</feature>
<reference evidence="4" key="1">
    <citation type="submission" date="2012-04" db="EMBL/GenBank/DDBJ databases">
        <title>The Genome Sequence of Fusarium oxysporum melonis.</title>
        <authorList>
            <consortium name="The Broad Institute Genome Sequencing Platform"/>
            <person name="Ma L.-J."/>
            <person name="Gale L.R."/>
            <person name="Schwartz D.C."/>
            <person name="Zhou S."/>
            <person name="Corby-Kistler H."/>
            <person name="Young S.K."/>
            <person name="Zeng Q."/>
            <person name="Gargeya S."/>
            <person name="Fitzgerald M."/>
            <person name="Haas B."/>
            <person name="Abouelleil A."/>
            <person name="Alvarado L."/>
            <person name="Arachchi H.M."/>
            <person name="Berlin A."/>
            <person name="Brown A."/>
            <person name="Chapman S.B."/>
            <person name="Chen Z."/>
            <person name="Dunbar C."/>
            <person name="Freedman E."/>
            <person name="Gearin G."/>
            <person name="Goldberg J."/>
            <person name="Griggs A."/>
            <person name="Gujja S."/>
            <person name="Heiman D."/>
            <person name="Howarth C."/>
            <person name="Larson L."/>
            <person name="Lui A."/>
            <person name="MacDonald P.J.P."/>
            <person name="Montmayeur A."/>
            <person name="Murphy C."/>
            <person name="Neiman D."/>
            <person name="Pearson M."/>
            <person name="Priest M."/>
            <person name="Roberts A."/>
            <person name="Saif S."/>
            <person name="Shea T."/>
            <person name="Shenoy N."/>
            <person name="Sisk P."/>
            <person name="Stolte C."/>
            <person name="Sykes S."/>
            <person name="Wortman J."/>
            <person name="Nusbaum C."/>
            <person name="Birren B."/>
        </authorList>
    </citation>
    <scope>NUCLEOTIDE SEQUENCE</scope>
    <source>
        <strain evidence="4">26406</strain>
    </source>
</reference>
<dbReference type="HOGENOM" id="CLU_013725_0_0_1"/>
<dbReference type="EMBL" id="JH659367">
    <property type="protein sequence ID" value="EXK26203.1"/>
    <property type="molecule type" value="Genomic_DNA"/>
</dbReference>
<feature type="compositionally biased region" description="Basic and acidic residues" evidence="2">
    <location>
        <begin position="42"/>
        <end position="56"/>
    </location>
</feature>
<proteinExistence type="predicted"/>
<organism evidence="4">
    <name type="scientific">Fusarium oxysporum f. sp. melonis 26406</name>
    <dbReference type="NCBI Taxonomy" id="1089452"/>
    <lineage>
        <taxon>Eukaryota</taxon>
        <taxon>Fungi</taxon>
        <taxon>Dikarya</taxon>
        <taxon>Ascomycota</taxon>
        <taxon>Pezizomycotina</taxon>
        <taxon>Sordariomycetes</taxon>
        <taxon>Hypocreomycetidae</taxon>
        <taxon>Hypocreales</taxon>
        <taxon>Nectriaceae</taxon>
        <taxon>Fusarium</taxon>
        <taxon>Fusarium oxysporum species complex</taxon>
    </lineage>
</organism>
<gene>
    <name evidence="4" type="ORF">FOMG_17173</name>
</gene>
<feature type="domain" description="Up-regulated during septation protein 1" evidence="3">
    <location>
        <begin position="262"/>
        <end position="381"/>
    </location>
</feature>
<protein>
    <recommendedName>
        <fullName evidence="3">Up-regulated during septation protein 1 domain-containing protein</fullName>
    </recommendedName>
</protein>
<dbReference type="Pfam" id="PF15456">
    <property type="entry name" value="Uds1"/>
    <property type="match status" value="1"/>
</dbReference>
<dbReference type="InterPro" id="IPR029191">
    <property type="entry name" value="Uds1"/>
</dbReference>
<evidence type="ECO:0000313" key="4">
    <source>
        <dbReference type="EMBL" id="EXK26203.1"/>
    </source>
</evidence>
<evidence type="ECO:0000259" key="3">
    <source>
        <dbReference type="Pfam" id="PF15456"/>
    </source>
</evidence>
<name>W9ZD61_FUSOX</name>
<dbReference type="VEuPathDB" id="FungiDB:FOMG_17173"/>